<dbReference type="Pfam" id="PF00583">
    <property type="entry name" value="Acetyltransf_1"/>
    <property type="match status" value="1"/>
</dbReference>
<feature type="region of interest" description="Disordered" evidence="8">
    <location>
        <begin position="813"/>
        <end position="858"/>
    </location>
</feature>
<evidence type="ECO:0000313" key="10">
    <source>
        <dbReference type="EMBL" id="EFW99597.1"/>
    </source>
</evidence>
<dbReference type="SUPFAM" id="SSF55729">
    <property type="entry name" value="Acyl-CoA N-acyltransferases (Nat)"/>
    <property type="match status" value="1"/>
</dbReference>
<keyword evidence="2 7" id="KW-0436">Ligase</keyword>
<dbReference type="AlphaFoldDB" id="F0XRV0"/>
<protein>
    <submittedName>
        <fullName evidence="10">Methionyl-tRNA synthetase</fullName>
    </submittedName>
</protein>
<comment type="similarity">
    <text evidence="1 7">Belongs to the class-I aminoacyl-tRNA synthetase family.</text>
</comment>
<evidence type="ECO:0000313" key="11">
    <source>
        <dbReference type="Proteomes" id="UP000007796"/>
    </source>
</evidence>
<dbReference type="PANTHER" id="PTHR45765">
    <property type="entry name" value="METHIONINE--TRNA LIGASE"/>
    <property type="match status" value="1"/>
</dbReference>
<dbReference type="OrthoDB" id="5844513at2759"/>
<dbReference type="Gene3D" id="1.10.730.10">
    <property type="entry name" value="Isoleucyl-tRNA Synthetase, Domain 1"/>
    <property type="match status" value="1"/>
</dbReference>
<keyword evidence="11" id="KW-1185">Reference proteome</keyword>
<keyword evidence="6 7" id="KW-0030">Aminoacyl-tRNA synthetase</keyword>
<keyword evidence="3 7" id="KW-0547">Nucleotide-binding</keyword>
<dbReference type="InterPro" id="IPR009080">
    <property type="entry name" value="tRNAsynth_Ia_anticodon-bd"/>
</dbReference>
<dbReference type="GO" id="GO:0017101">
    <property type="term" value="C:aminoacyl-tRNA synthetase multienzyme complex"/>
    <property type="evidence" value="ECO:0007669"/>
    <property type="project" value="TreeGrafter"/>
</dbReference>
<dbReference type="CDD" id="cd04301">
    <property type="entry name" value="NAT_SF"/>
    <property type="match status" value="1"/>
</dbReference>
<dbReference type="Gene3D" id="3.40.50.620">
    <property type="entry name" value="HUPs"/>
    <property type="match status" value="2"/>
</dbReference>
<dbReference type="Proteomes" id="UP000007796">
    <property type="component" value="Unassembled WGS sequence"/>
</dbReference>
<dbReference type="GO" id="GO:0005524">
    <property type="term" value="F:ATP binding"/>
    <property type="evidence" value="ECO:0007669"/>
    <property type="project" value="UniProtKB-KW"/>
</dbReference>
<dbReference type="HOGENOM" id="CLU_325980_0_0_1"/>
<dbReference type="InterPro" id="IPR023458">
    <property type="entry name" value="Met-tRNA_ligase_1"/>
</dbReference>
<dbReference type="InterPro" id="IPR016181">
    <property type="entry name" value="Acyl_CoA_acyltransferase"/>
</dbReference>
<evidence type="ECO:0000256" key="6">
    <source>
        <dbReference type="ARBA" id="ARBA00023146"/>
    </source>
</evidence>
<sequence>MASKVVSKVVGGVMSINEKQTLQSKGIWEALRRLTVIDENRSNGVPLNPYFRNPTPGALDPLSYDDPITLPAGDIAGNPYWKRDARRNYPRLSVVSQADVVALLTVGSAAAPKTDLVGAAGAQALVAAAEEGQTKGLGGHLAAKPPVDAIKDLLVDGLPPTPSGQSLASGSWDVHKYKLTAEPSYSEGETFVFGFPYKAAFESKSSCISYSVGVFSDGTLAGTEAAAVFAVCNDGNCCKGNGDDEDPKIVDSPVAFSTIRAFPLARLTRLSKSVTASSVFPTDKVPGSINLPYVNNVPHRGNPTLYICGTDEYGTATETKALEVGMSPRELCDKFHKLHKQIYDDFDIKFDYFGRTSTDKHTEVVQDVFLKLWEKKWLEERVTTQPFCEGHNAFLGRTCTSYTMYQMTLLTSDFQPTDLSKEPVLVVDMTTLAEINWTDWWKADDVELYQFMGKDNTPFHAVIFPACEIGTGDNWTMVHNISTTEYLNYEGTKFSKSRSIGVFGDQAKDTGIPTSVFRYYLLSSRPEHSDTQFEWSSFVLANNSILLANIGNFINRIVKFVNAKFDGIVPEYSPTLTDDNFDFPGWIGDVQNLLDEYISEMDFVHLRSGVEKATAISSQGNTLLQYRLDNSCLEKEPERTKTVIGYALSSSDLPLIQHANLENLPENYLLKYYLYHAMTWPQLSYVAVDVSRPAKTPYDHPKIVGYVLAKIEEEPADGVQHGHITSISVMRTHRRLGIAEKLMRQAQLAMVETFGARYVSLHVRVSNFAAIHLYCQTLGFRNDKTELKYYADGEDAYSMRLDLDDLRQQLEGEISEKKEKREKKVGDNDAEKKEVDGAFSDEGEPVGEAGHAVHTSRERKVKVKVGRALGVGELVERVEAKSAA</sequence>
<proteinExistence type="inferred from homology"/>
<dbReference type="InterPro" id="IPR015413">
    <property type="entry name" value="Methionyl/Leucyl_tRNA_Synth"/>
</dbReference>
<dbReference type="STRING" id="655863.F0XRV0"/>
<feature type="compositionally biased region" description="Basic and acidic residues" evidence="8">
    <location>
        <begin position="813"/>
        <end position="836"/>
    </location>
</feature>
<evidence type="ECO:0000256" key="2">
    <source>
        <dbReference type="ARBA" id="ARBA00022598"/>
    </source>
</evidence>
<dbReference type="CDD" id="cd22849">
    <property type="entry name" value="NuzM"/>
    <property type="match status" value="1"/>
</dbReference>
<feature type="domain" description="N-acetyltransferase" evidence="9">
    <location>
        <begin position="643"/>
        <end position="804"/>
    </location>
</feature>
<accession>F0XRV0</accession>
<keyword evidence="4 7" id="KW-0067">ATP-binding</keyword>
<dbReference type="GO" id="GO:0006431">
    <property type="term" value="P:methionyl-tRNA aminoacylation"/>
    <property type="evidence" value="ECO:0007669"/>
    <property type="project" value="TreeGrafter"/>
</dbReference>
<evidence type="ECO:0000259" key="9">
    <source>
        <dbReference type="PROSITE" id="PS51186"/>
    </source>
</evidence>
<dbReference type="PROSITE" id="PS51186">
    <property type="entry name" value="GNAT"/>
    <property type="match status" value="1"/>
</dbReference>
<dbReference type="RefSeq" id="XP_014169080.1">
    <property type="nucleotide sequence ID" value="XM_014313605.1"/>
</dbReference>
<dbReference type="PANTHER" id="PTHR45765:SF1">
    <property type="entry name" value="METHIONINE--TRNA LIGASE, CYTOPLASMIC"/>
    <property type="match status" value="1"/>
</dbReference>
<gene>
    <name evidence="10" type="ORF">CMQ_7965</name>
</gene>
<dbReference type="Pfam" id="PF09334">
    <property type="entry name" value="tRNA-synt_1g"/>
    <property type="match status" value="2"/>
</dbReference>
<dbReference type="GO" id="GO:0004825">
    <property type="term" value="F:methionine-tRNA ligase activity"/>
    <property type="evidence" value="ECO:0007669"/>
    <property type="project" value="InterPro"/>
</dbReference>
<dbReference type="GO" id="GO:0016747">
    <property type="term" value="F:acyltransferase activity, transferring groups other than amino-acyl groups"/>
    <property type="evidence" value="ECO:0007669"/>
    <property type="project" value="InterPro"/>
</dbReference>
<evidence type="ECO:0000256" key="8">
    <source>
        <dbReference type="SAM" id="MobiDB-lite"/>
    </source>
</evidence>
<dbReference type="InterPro" id="IPR014729">
    <property type="entry name" value="Rossmann-like_a/b/a_fold"/>
</dbReference>
<dbReference type="eggNOG" id="KOG3235">
    <property type="taxonomic scope" value="Eukaryota"/>
</dbReference>
<evidence type="ECO:0000256" key="7">
    <source>
        <dbReference type="RuleBase" id="RU363039"/>
    </source>
</evidence>
<evidence type="ECO:0000256" key="5">
    <source>
        <dbReference type="ARBA" id="ARBA00022917"/>
    </source>
</evidence>
<evidence type="ECO:0000256" key="3">
    <source>
        <dbReference type="ARBA" id="ARBA00022741"/>
    </source>
</evidence>
<dbReference type="SUPFAM" id="SSF47323">
    <property type="entry name" value="Anticodon-binding domain of a subclass of class I aminoacyl-tRNA synthetases"/>
    <property type="match status" value="1"/>
</dbReference>
<name>F0XRV0_GROCL</name>
<dbReference type="InParanoid" id="F0XRV0"/>
<dbReference type="InterPro" id="IPR016813">
    <property type="entry name" value="NADH_Ub_cplx-1_21kDa"/>
</dbReference>
<dbReference type="Gene3D" id="3.40.630.30">
    <property type="match status" value="1"/>
</dbReference>
<keyword evidence="5 7" id="KW-0648">Protein biosynthesis</keyword>
<dbReference type="eggNOG" id="KOG1247">
    <property type="taxonomic scope" value="Eukaryota"/>
</dbReference>
<dbReference type="GeneID" id="25981567"/>
<evidence type="ECO:0000256" key="1">
    <source>
        <dbReference type="ARBA" id="ARBA00005594"/>
    </source>
</evidence>
<reference evidence="10 11" key="1">
    <citation type="journal article" date="2011" name="Proc. Natl. Acad. Sci. U.S.A.">
        <title>Genome and transcriptome analyses of the mountain pine beetle-fungal symbiont Grosmannia clavigera, a lodgepole pine pathogen.</title>
        <authorList>
            <person name="DiGuistini S."/>
            <person name="Wang Y."/>
            <person name="Liao N.Y."/>
            <person name="Taylor G."/>
            <person name="Tanguay P."/>
            <person name="Feau N."/>
            <person name="Henrissat B."/>
            <person name="Chan S.K."/>
            <person name="Hesse-Orce U."/>
            <person name="Alamouti S.M."/>
            <person name="Tsui C.K.M."/>
            <person name="Docking R.T."/>
            <person name="Levasseur A."/>
            <person name="Haridas S."/>
            <person name="Robertson G."/>
            <person name="Birol I."/>
            <person name="Holt R.A."/>
            <person name="Marra M.A."/>
            <person name="Hamelin R.C."/>
            <person name="Hirst M."/>
            <person name="Jones S.J.M."/>
            <person name="Bohlmann J."/>
            <person name="Breuil C."/>
        </authorList>
    </citation>
    <scope>NUCLEOTIDE SEQUENCE [LARGE SCALE GENOMIC DNA]</scope>
    <source>
        <strain evidence="11">kw1407 / UAMH 11150</strain>
    </source>
</reference>
<dbReference type="EMBL" id="GL629990">
    <property type="protein sequence ID" value="EFW99597.1"/>
    <property type="molecule type" value="Genomic_DNA"/>
</dbReference>
<dbReference type="GO" id="GO:0005829">
    <property type="term" value="C:cytosol"/>
    <property type="evidence" value="ECO:0007669"/>
    <property type="project" value="TreeGrafter"/>
</dbReference>
<dbReference type="InterPro" id="IPR000182">
    <property type="entry name" value="GNAT_dom"/>
</dbReference>
<organism evidence="11">
    <name type="scientific">Grosmannia clavigera (strain kw1407 / UAMH 11150)</name>
    <name type="common">Blue stain fungus</name>
    <name type="synonym">Graphiocladiella clavigera</name>
    <dbReference type="NCBI Taxonomy" id="655863"/>
    <lineage>
        <taxon>Eukaryota</taxon>
        <taxon>Fungi</taxon>
        <taxon>Dikarya</taxon>
        <taxon>Ascomycota</taxon>
        <taxon>Pezizomycotina</taxon>
        <taxon>Sordariomycetes</taxon>
        <taxon>Sordariomycetidae</taxon>
        <taxon>Ophiostomatales</taxon>
        <taxon>Ophiostomataceae</taxon>
        <taxon>Leptographium</taxon>
    </lineage>
</organism>
<dbReference type="SUPFAM" id="SSF52374">
    <property type="entry name" value="Nucleotidylyl transferase"/>
    <property type="match status" value="1"/>
</dbReference>
<evidence type="ECO:0000256" key="4">
    <source>
        <dbReference type="ARBA" id="ARBA00022840"/>
    </source>
</evidence>